<evidence type="ECO:0000313" key="8">
    <source>
        <dbReference type="Proteomes" id="UP000834106"/>
    </source>
</evidence>
<reference evidence="7" key="1">
    <citation type="submission" date="2023-05" db="EMBL/GenBank/DDBJ databases">
        <authorList>
            <person name="Huff M."/>
        </authorList>
    </citation>
    <scope>NUCLEOTIDE SEQUENCE</scope>
</reference>
<dbReference type="GO" id="GO:0003700">
    <property type="term" value="F:DNA-binding transcription factor activity"/>
    <property type="evidence" value="ECO:0007669"/>
    <property type="project" value="InterPro"/>
</dbReference>
<dbReference type="Proteomes" id="UP000834106">
    <property type="component" value="Chromosome 17"/>
</dbReference>
<accession>A0AAD2A383</accession>
<dbReference type="PANTHER" id="PTHR31072:SF93">
    <property type="entry name" value="TRANSCRIPTION FACTOR TCP24"/>
    <property type="match status" value="1"/>
</dbReference>
<feature type="domain" description="TCP" evidence="6">
    <location>
        <begin position="45"/>
        <end position="105"/>
    </location>
</feature>
<comment type="subcellular location">
    <subcellularLocation>
        <location evidence="1">Nucleus</location>
    </subcellularLocation>
</comment>
<name>A0AAD2A383_9LAMI</name>
<proteinExistence type="predicted"/>
<dbReference type="GO" id="GO:0005634">
    <property type="term" value="C:nucleus"/>
    <property type="evidence" value="ECO:0007669"/>
    <property type="project" value="UniProtKB-SubCell"/>
</dbReference>
<evidence type="ECO:0000256" key="1">
    <source>
        <dbReference type="ARBA" id="ARBA00004123"/>
    </source>
</evidence>
<protein>
    <recommendedName>
        <fullName evidence="6">TCP domain-containing protein</fullName>
    </recommendedName>
</protein>
<evidence type="ECO:0000256" key="4">
    <source>
        <dbReference type="ARBA" id="ARBA00023163"/>
    </source>
</evidence>
<dbReference type="Pfam" id="PF03634">
    <property type="entry name" value="TCP"/>
    <property type="match status" value="1"/>
</dbReference>
<gene>
    <name evidence="7" type="ORF">FPE_LOCUS28125</name>
</gene>
<dbReference type="PROSITE" id="PS51369">
    <property type="entry name" value="TCP"/>
    <property type="match status" value="1"/>
</dbReference>
<evidence type="ECO:0000313" key="7">
    <source>
        <dbReference type="EMBL" id="CAI9780695.1"/>
    </source>
</evidence>
<evidence type="ECO:0000259" key="6">
    <source>
        <dbReference type="PROSITE" id="PS51369"/>
    </source>
</evidence>
<evidence type="ECO:0000256" key="2">
    <source>
        <dbReference type="ARBA" id="ARBA00023015"/>
    </source>
</evidence>
<dbReference type="AlphaFoldDB" id="A0AAD2A383"/>
<dbReference type="InterPro" id="IPR005333">
    <property type="entry name" value="Transcription_factor_TCP"/>
</dbReference>
<sequence>MGNVCEAKKLGLTHKDDEDGELKRSSGRVDLTGGGGRLGRIYGWSSSRIVRVSRASGGKARYHRVHLSVSTAIQFYELQDWLGYDQPSKAVEWPLKAAATSISELLPMTAAFPDNNTKLVNLNLDLGCGQSVWWIYGRRYSTLRHWRRW</sequence>
<dbReference type="EMBL" id="OU503052">
    <property type="protein sequence ID" value="CAI9780695.1"/>
    <property type="molecule type" value="Genomic_DNA"/>
</dbReference>
<evidence type="ECO:0000256" key="3">
    <source>
        <dbReference type="ARBA" id="ARBA00023125"/>
    </source>
</evidence>
<evidence type="ECO:0000256" key="5">
    <source>
        <dbReference type="ARBA" id="ARBA00023242"/>
    </source>
</evidence>
<organism evidence="7 8">
    <name type="scientific">Fraxinus pennsylvanica</name>
    <dbReference type="NCBI Taxonomy" id="56036"/>
    <lineage>
        <taxon>Eukaryota</taxon>
        <taxon>Viridiplantae</taxon>
        <taxon>Streptophyta</taxon>
        <taxon>Embryophyta</taxon>
        <taxon>Tracheophyta</taxon>
        <taxon>Spermatophyta</taxon>
        <taxon>Magnoliopsida</taxon>
        <taxon>eudicotyledons</taxon>
        <taxon>Gunneridae</taxon>
        <taxon>Pentapetalae</taxon>
        <taxon>asterids</taxon>
        <taxon>lamiids</taxon>
        <taxon>Lamiales</taxon>
        <taxon>Oleaceae</taxon>
        <taxon>Oleeae</taxon>
        <taxon>Fraxinus</taxon>
    </lineage>
</organism>
<keyword evidence="3" id="KW-0238">DNA-binding</keyword>
<dbReference type="PANTHER" id="PTHR31072">
    <property type="entry name" value="TRANSCRIPTION FACTOR TCP4-RELATED"/>
    <property type="match status" value="1"/>
</dbReference>
<keyword evidence="2" id="KW-0805">Transcription regulation</keyword>
<keyword evidence="5" id="KW-0539">Nucleus</keyword>
<keyword evidence="8" id="KW-1185">Reference proteome</keyword>
<dbReference type="InterPro" id="IPR017887">
    <property type="entry name" value="TF_TCP_subgr"/>
</dbReference>
<dbReference type="GO" id="GO:0043565">
    <property type="term" value="F:sequence-specific DNA binding"/>
    <property type="evidence" value="ECO:0007669"/>
    <property type="project" value="TreeGrafter"/>
</dbReference>
<keyword evidence="4" id="KW-0804">Transcription</keyword>
<dbReference type="GO" id="GO:2000032">
    <property type="term" value="P:regulation of secondary shoot formation"/>
    <property type="evidence" value="ECO:0007669"/>
    <property type="project" value="TreeGrafter"/>
</dbReference>